<proteinExistence type="predicted"/>
<dbReference type="STRING" id="92487.SAMN02745130_03935"/>
<dbReference type="AlphaFoldDB" id="A0A1T4Y6G2"/>
<dbReference type="OrthoDB" id="5625343at2"/>
<dbReference type="Proteomes" id="UP000190460">
    <property type="component" value="Unassembled WGS sequence"/>
</dbReference>
<sequence>MMLNGISFWDVLDKLGIVAGVFGLLVSLSIRAYLWRKEKQDNALIDIRLYCPEPEITITLQGQIRRKNLTRAEVQGLLGILPMREKGKRYELQALNQKAFFDALEEAQVNGAIQELVITCSEQELEQFDLGTQVGS</sequence>
<name>A0A1T4Y6G2_9GAMM</name>
<feature type="transmembrane region" description="Helical" evidence="1">
    <location>
        <begin position="15"/>
        <end position="34"/>
    </location>
</feature>
<organism evidence="2 3">
    <name type="scientific">Thiothrix eikelboomii</name>
    <dbReference type="NCBI Taxonomy" id="92487"/>
    <lineage>
        <taxon>Bacteria</taxon>
        <taxon>Pseudomonadati</taxon>
        <taxon>Pseudomonadota</taxon>
        <taxon>Gammaproteobacteria</taxon>
        <taxon>Thiotrichales</taxon>
        <taxon>Thiotrichaceae</taxon>
        <taxon>Thiothrix</taxon>
    </lineage>
</organism>
<dbReference type="RefSeq" id="WP_078924340.1">
    <property type="nucleotide sequence ID" value="NZ_FUYB01000039.1"/>
</dbReference>
<protein>
    <submittedName>
        <fullName evidence="2">Uncharacterized protein</fullName>
    </submittedName>
</protein>
<evidence type="ECO:0000313" key="2">
    <source>
        <dbReference type="EMBL" id="SKA96881.1"/>
    </source>
</evidence>
<accession>A0A1T4Y6G2</accession>
<dbReference type="EMBL" id="FUYB01000039">
    <property type="protein sequence ID" value="SKA96881.1"/>
    <property type="molecule type" value="Genomic_DNA"/>
</dbReference>
<gene>
    <name evidence="2" type="ORF">SAMN02745130_03935</name>
</gene>
<keyword evidence="1" id="KW-1133">Transmembrane helix</keyword>
<keyword evidence="3" id="KW-1185">Reference proteome</keyword>
<evidence type="ECO:0000256" key="1">
    <source>
        <dbReference type="SAM" id="Phobius"/>
    </source>
</evidence>
<keyword evidence="1" id="KW-0812">Transmembrane</keyword>
<reference evidence="3" key="1">
    <citation type="submission" date="2017-02" db="EMBL/GenBank/DDBJ databases">
        <authorList>
            <person name="Varghese N."/>
            <person name="Submissions S."/>
        </authorList>
    </citation>
    <scope>NUCLEOTIDE SEQUENCE [LARGE SCALE GENOMIC DNA]</scope>
    <source>
        <strain evidence="3">ATCC 49788</strain>
    </source>
</reference>
<evidence type="ECO:0000313" key="3">
    <source>
        <dbReference type="Proteomes" id="UP000190460"/>
    </source>
</evidence>
<keyword evidence="1" id="KW-0472">Membrane</keyword>